<dbReference type="EMBL" id="MNPJ01000008">
    <property type="protein sequence ID" value="OQS55506.1"/>
    <property type="molecule type" value="Genomic_DNA"/>
</dbReference>
<name>A0A1W0E8G1_9MICR</name>
<protein>
    <submittedName>
        <fullName evidence="1">Uncharacterized protein</fullName>
    </submittedName>
</protein>
<comment type="caution">
    <text evidence="1">The sequence shown here is derived from an EMBL/GenBank/DDBJ whole genome shotgun (WGS) entry which is preliminary data.</text>
</comment>
<dbReference type="VEuPathDB" id="MicrosporidiaDB:EHP00_1184"/>
<gene>
    <name evidence="1" type="ORF">EHP00_1184</name>
</gene>
<organism evidence="1 2">
    <name type="scientific">Ecytonucleospora hepatopenaei</name>
    <dbReference type="NCBI Taxonomy" id="646526"/>
    <lineage>
        <taxon>Eukaryota</taxon>
        <taxon>Fungi</taxon>
        <taxon>Fungi incertae sedis</taxon>
        <taxon>Microsporidia</taxon>
        <taxon>Enterocytozoonidae</taxon>
        <taxon>Ecytonucleospora</taxon>
    </lineage>
</organism>
<keyword evidence="2" id="KW-1185">Reference proteome</keyword>
<accession>A0A1W0E8G1</accession>
<evidence type="ECO:0000313" key="2">
    <source>
        <dbReference type="Proteomes" id="UP000192758"/>
    </source>
</evidence>
<proteinExistence type="predicted"/>
<reference evidence="1 2" key="1">
    <citation type="journal article" date="2017" name="Environ. Microbiol.">
        <title>Decay of the glycolytic pathway and adaptation to intranuclear parasitism within Enterocytozoonidae microsporidia.</title>
        <authorList>
            <person name="Wiredu Boakye D."/>
            <person name="Jaroenlak P."/>
            <person name="Prachumwat A."/>
            <person name="Williams T.A."/>
            <person name="Bateman K.S."/>
            <person name="Itsathitphaisarn O."/>
            <person name="Sritunyalucksana K."/>
            <person name="Paszkiewicz K.H."/>
            <person name="Moore K.A."/>
            <person name="Stentiford G.D."/>
            <person name="Williams B.A."/>
        </authorList>
    </citation>
    <scope>NUCLEOTIDE SEQUENCE [LARGE SCALE GENOMIC DNA]</scope>
    <source>
        <strain evidence="1 2">TH1</strain>
    </source>
</reference>
<dbReference type="Proteomes" id="UP000192758">
    <property type="component" value="Unassembled WGS sequence"/>
</dbReference>
<sequence length="75" mass="9123">MKFILLLFIAYFKFIYLLPVFYVSNPNINNSIYMFDTFTEDNLLDYENTPQAKAYKEFDKIKKNQKSKQIHKQQK</sequence>
<dbReference type="AlphaFoldDB" id="A0A1W0E8G1"/>
<evidence type="ECO:0000313" key="1">
    <source>
        <dbReference type="EMBL" id="OQS55506.1"/>
    </source>
</evidence>